<evidence type="ECO:0000256" key="1">
    <source>
        <dbReference type="SAM" id="SignalP"/>
    </source>
</evidence>
<proteinExistence type="predicted"/>
<dbReference type="AlphaFoldDB" id="A0A1Y1XC47"/>
<evidence type="ECO:0000313" key="3">
    <source>
        <dbReference type="Proteomes" id="UP000193944"/>
    </source>
</evidence>
<evidence type="ECO:0000313" key="2">
    <source>
        <dbReference type="EMBL" id="ORX83292.1"/>
    </source>
</evidence>
<comment type="caution">
    <text evidence="2">The sequence shown here is derived from an EMBL/GenBank/DDBJ whole genome shotgun (WGS) entry which is preliminary data.</text>
</comment>
<dbReference type="Proteomes" id="UP000193944">
    <property type="component" value="Unassembled WGS sequence"/>
</dbReference>
<name>A0A1Y1XC47_9FUNG</name>
<keyword evidence="1" id="KW-0732">Signal</keyword>
<gene>
    <name evidence="2" type="ORF">BCR32DRAFT_292108</name>
</gene>
<sequence length="150" mass="16743">MKFNNFKFVILLIVILLINNVYSKVREPKKGGTIIEEGDPNVFNTNKGLPMTAPNNETSIDEPIQKTNETATEKIVNVYTLTRTTTKIVKTSMTAAATKTSTSIPTTSGINHRVTIVERNDIGGASFYRYICSVHMGDKHLGLYIKNSWF</sequence>
<dbReference type="EMBL" id="MCFG01000076">
    <property type="protein sequence ID" value="ORX83292.1"/>
    <property type="molecule type" value="Genomic_DNA"/>
</dbReference>
<feature type="chain" id="PRO_5013276906" evidence="1">
    <location>
        <begin position="24"/>
        <end position="150"/>
    </location>
</feature>
<feature type="non-terminal residue" evidence="2">
    <location>
        <position position="1"/>
    </location>
</feature>
<accession>A0A1Y1XC47</accession>
<feature type="signal peptide" evidence="1">
    <location>
        <begin position="1"/>
        <end position="23"/>
    </location>
</feature>
<reference evidence="2 3" key="1">
    <citation type="submission" date="2016-08" db="EMBL/GenBank/DDBJ databases">
        <title>A Parts List for Fungal Cellulosomes Revealed by Comparative Genomics.</title>
        <authorList>
            <consortium name="DOE Joint Genome Institute"/>
            <person name="Haitjema C.H."/>
            <person name="Gilmore S.P."/>
            <person name="Henske J.K."/>
            <person name="Solomon K.V."/>
            <person name="De Groot R."/>
            <person name="Kuo A."/>
            <person name="Mondo S.J."/>
            <person name="Salamov A.A."/>
            <person name="Labutti K."/>
            <person name="Zhao Z."/>
            <person name="Chiniquy J."/>
            <person name="Barry K."/>
            <person name="Brewer H.M."/>
            <person name="Purvine S.O."/>
            <person name="Wright A.T."/>
            <person name="Boxma B."/>
            <person name="Van Alen T."/>
            <person name="Hackstein J.H."/>
            <person name="Baker S.E."/>
            <person name="Grigoriev I.V."/>
            <person name="O'Malley M.A."/>
        </authorList>
    </citation>
    <scope>NUCLEOTIDE SEQUENCE [LARGE SCALE GENOMIC DNA]</scope>
    <source>
        <strain evidence="2 3">S4</strain>
    </source>
</reference>
<reference evidence="2 3" key="2">
    <citation type="submission" date="2016-08" db="EMBL/GenBank/DDBJ databases">
        <title>Pervasive Adenine N6-methylation of Active Genes in Fungi.</title>
        <authorList>
            <consortium name="DOE Joint Genome Institute"/>
            <person name="Mondo S.J."/>
            <person name="Dannebaum R.O."/>
            <person name="Kuo R.C."/>
            <person name="Labutti K."/>
            <person name="Haridas S."/>
            <person name="Kuo A."/>
            <person name="Salamov A."/>
            <person name="Ahrendt S.R."/>
            <person name="Lipzen A."/>
            <person name="Sullivan W."/>
            <person name="Andreopoulos W.B."/>
            <person name="Clum A."/>
            <person name="Lindquist E."/>
            <person name="Daum C."/>
            <person name="Ramamoorthy G.K."/>
            <person name="Gryganskyi A."/>
            <person name="Culley D."/>
            <person name="Magnuson J.K."/>
            <person name="James T.Y."/>
            <person name="O'Malley M.A."/>
            <person name="Stajich J.E."/>
            <person name="Spatafora J.W."/>
            <person name="Visel A."/>
            <person name="Grigoriev I.V."/>
        </authorList>
    </citation>
    <scope>NUCLEOTIDE SEQUENCE [LARGE SCALE GENOMIC DNA]</scope>
    <source>
        <strain evidence="2 3">S4</strain>
    </source>
</reference>
<protein>
    <submittedName>
        <fullName evidence="2">Uncharacterized protein</fullName>
    </submittedName>
</protein>
<keyword evidence="3" id="KW-1185">Reference proteome</keyword>
<organism evidence="2 3">
    <name type="scientific">Anaeromyces robustus</name>
    <dbReference type="NCBI Taxonomy" id="1754192"/>
    <lineage>
        <taxon>Eukaryota</taxon>
        <taxon>Fungi</taxon>
        <taxon>Fungi incertae sedis</taxon>
        <taxon>Chytridiomycota</taxon>
        <taxon>Chytridiomycota incertae sedis</taxon>
        <taxon>Neocallimastigomycetes</taxon>
        <taxon>Neocallimastigales</taxon>
        <taxon>Neocallimastigaceae</taxon>
        <taxon>Anaeromyces</taxon>
    </lineage>
</organism>